<sequence length="434" mass="50368">MMLYWIGYHKNFDKKNIPQNADGIVMVDIKNIRNYFIFSYLKNPSQWQLGTTEINKKFDFSNFGIETPDYLAFFHLENQPVTQWFTVVKIESETDFEKTIAKAHFSKIMLKNGMSSYYSKQLGICIIKHSNQIICSAIPENQKKIALKIAEDLFLKHQFLDPKKTEKTISTSNAVTVWIKKNNLLKEDGILNLKLGDQEVTVDGQLQFKSKYKKEWQFTQNPNALFALGVNFEMIQDQIPYKQNPKRINRIIGFDLDSILIHNPTKTELVLNEIVEKKDSAISYEYDDNFNSIKKVIVHTSREPSFNFSMQTEDSKRVYDYLKSQNAIDKHQVFVNFPLAVTKIFVKNNTLTLETNPKKQASLKSSLPKTGYLKVNFNKLHAKDWRFMIAKNENFGLLKPFGVLEITLTQDNNLSHFQALLKTKDGKSLIVIMK</sequence>
<protein>
    <submittedName>
        <fullName evidence="1">Uncharacterized protein</fullName>
    </submittedName>
</protein>
<dbReference type="AlphaFoldDB" id="A0A2U1K3E0"/>
<evidence type="ECO:0000313" key="2">
    <source>
        <dbReference type="Proteomes" id="UP000245618"/>
    </source>
</evidence>
<name>A0A2U1K3E0_9FLAO</name>
<proteinExistence type="predicted"/>
<gene>
    <name evidence="1" type="ORF">DB891_02505</name>
</gene>
<dbReference type="EMBL" id="QCZH01000001">
    <property type="protein sequence ID" value="PWA11694.1"/>
    <property type="molecule type" value="Genomic_DNA"/>
</dbReference>
<evidence type="ECO:0000313" key="1">
    <source>
        <dbReference type="EMBL" id="PWA11694.1"/>
    </source>
</evidence>
<dbReference type="Proteomes" id="UP000245618">
    <property type="component" value="Unassembled WGS sequence"/>
</dbReference>
<keyword evidence="2" id="KW-1185">Reference proteome</keyword>
<reference evidence="1 2" key="1">
    <citation type="submission" date="2018-04" db="EMBL/GenBank/DDBJ databases">
        <title>Flavobacterium sp. nov., isolated from glacier ice.</title>
        <authorList>
            <person name="Liu Q."/>
            <person name="Xin Y.-H."/>
        </authorList>
    </citation>
    <scope>NUCLEOTIDE SEQUENCE [LARGE SCALE GENOMIC DNA]</scope>
    <source>
        <strain evidence="1 2">LB2P30</strain>
    </source>
</reference>
<organism evidence="1 2">
    <name type="scientific">Flavobacterium laiguense</name>
    <dbReference type="NCBI Taxonomy" id="2169409"/>
    <lineage>
        <taxon>Bacteria</taxon>
        <taxon>Pseudomonadati</taxon>
        <taxon>Bacteroidota</taxon>
        <taxon>Flavobacteriia</taxon>
        <taxon>Flavobacteriales</taxon>
        <taxon>Flavobacteriaceae</taxon>
        <taxon>Flavobacterium</taxon>
    </lineage>
</organism>
<comment type="caution">
    <text evidence="1">The sequence shown here is derived from an EMBL/GenBank/DDBJ whole genome shotgun (WGS) entry which is preliminary data.</text>
</comment>
<accession>A0A2U1K3E0</accession>